<protein>
    <submittedName>
        <fullName evidence="2">Uncharacterized protein</fullName>
    </submittedName>
</protein>
<proteinExistence type="predicted"/>
<dbReference type="AlphaFoldDB" id="A0A2G5TYL8"/>
<dbReference type="EMBL" id="PDUG01000004">
    <property type="protein sequence ID" value="PIC32374.1"/>
    <property type="molecule type" value="Genomic_DNA"/>
</dbReference>
<feature type="compositionally biased region" description="Acidic residues" evidence="1">
    <location>
        <begin position="93"/>
        <end position="108"/>
    </location>
</feature>
<evidence type="ECO:0000313" key="3">
    <source>
        <dbReference type="Proteomes" id="UP000230233"/>
    </source>
</evidence>
<name>A0A2G5TYL8_9PELO</name>
<evidence type="ECO:0000313" key="2">
    <source>
        <dbReference type="EMBL" id="PIC32374.1"/>
    </source>
</evidence>
<feature type="region of interest" description="Disordered" evidence="1">
    <location>
        <begin position="55"/>
        <end position="124"/>
    </location>
</feature>
<gene>
    <name evidence="2" type="primary">Cnig_chr_IV.g12730</name>
    <name evidence="2" type="ORF">B9Z55_012730</name>
</gene>
<feature type="compositionally biased region" description="Basic and acidic residues" evidence="1">
    <location>
        <begin position="11"/>
        <end position="29"/>
    </location>
</feature>
<comment type="caution">
    <text evidence="2">The sequence shown here is derived from an EMBL/GenBank/DDBJ whole genome shotgun (WGS) entry which is preliminary data.</text>
</comment>
<sequence>MIDPLNGAAELQRKREKLDKIMSKKRSDGKTYGKILLERFKKKVTYFKAHKALNEYLKKNPREPTPPLTSSTLEPKDNDSPVPSLLKRARQEDPEEIDESIEDREETEDRPNSSPEGTLDRTASIDAEASDATCYFPAGPLLKGSIYSIQIDFNF</sequence>
<organism evidence="2 3">
    <name type="scientific">Caenorhabditis nigoni</name>
    <dbReference type="NCBI Taxonomy" id="1611254"/>
    <lineage>
        <taxon>Eukaryota</taxon>
        <taxon>Metazoa</taxon>
        <taxon>Ecdysozoa</taxon>
        <taxon>Nematoda</taxon>
        <taxon>Chromadorea</taxon>
        <taxon>Rhabditida</taxon>
        <taxon>Rhabditina</taxon>
        <taxon>Rhabditomorpha</taxon>
        <taxon>Rhabditoidea</taxon>
        <taxon>Rhabditidae</taxon>
        <taxon>Peloderinae</taxon>
        <taxon>Caenorhabditis</taxon>
    </lineage>
</organism>
<feature type="region of interest" description="Disordered" evidence="1">
    <location>
        <begin position="1"/>
        <end position="29"/>
    </location>
</feature>
<dbReference type="Proteomes" id="UP000230233">
    <property type="component" value="Chromosome IV"/>
</dbReference>
<reference evidence="3" key="1">
    <citation type="submission" date="2017-10" db="EMBL/GenBank/DDBJ databases">
        <title>Rapid genome shrinkage in a self-fertile nematode reveals novel sperm competition proteins.</title>
        <authorList>
            <person name="Yin D."/>
            <person name="Schwarz E.M."/>
            <person name="Thomas C.G."/>
            <person name="Felde R.L."/>
            <person name="Korf I.F."/>
            <person name="Cutter A.D."/>
            <person name="Schartner C.M."/>
            <person name="Ralston E.J."/>
            <person name="Meyer B.J."/>
            <person name="Haag E.S."/>
        </authorList>
    </citation>
    <scope>NUCLEOTIDE SEQUENCE [LARGE SCALE GENOMIC DNA]</scope>
    <source>
        <strain evidence="3">JU1422</strain>
    </source>
</reference>
<accession>A0A2G5TYL8</accession>
<keyword evidence="3" id="KW-1185">Reference proteome</keyword>
<evidence type="ECO:0000256" key="1">
    <source>
        <dbReference type="SAM" id="MobiDB-lite"/>
    </source>
</evidence>